<dbReference type="AlphaFoldDB" id="A0A346Y2I5"/>
<organism evidence="1 2">
    <name type="scientific">Euzebya pacifica</name>
    <dbReference type="NCBI Taxonomy" id="1608957"/>
    <lineage>
        <taxon>Bacteria</taxon>
        <taxon>Bacillati</taxon>
        <taxon>Actinomycetota</taxon>
        <taxon>Nitriliruptoria</taxon>
        <taxon>Euzebyales</taxon>
    </lineage>
</organism>
<protein>
    <submittedName>
        <fullName evidence="1">Uncharacterized protein</fullName>
    </submittedName>
</protein>
<gene>
    <name evidence="1" type="ORF">DVS28_a4013</name>
</gene>
<evidence type="ECO:0000313" key="2">
    <source>
        <dbReference type="Proteomes" id="UP000264006"/>
    </source>
</evidence>
<dbReference type="KEGG" id="euz:DVS28_a4013"/>
<sequence>MAADINDKDIVTRHLKSPDLVFNLGSRRILAELLQLLGETTAINEPPIKDRHLLRQSLDRRNGQSLPAVQDGHKA</sequence>
<proteinExistence type="predicted"/>
<accession>A0A346Y2I5</accession>
<evidence type="ECO:0000313" key="1">
    <source>
        <dbReference type="EMBL" id="AXV08682.1"/>
    </source>
</evidence>
<dbReference type="Proteomes" id="UP000264006">
    <property type="component" value="Chromosome"/>
</dbReference>
<reference evidence="1 2" key="1">
    <citation type="submission" date="2018-09" db="EMBL/GenBank/DDBJ databases">
        <title>Complete genome sequence of Euzebya sp. DY32-46 isolated from seawater of Pacific Ocean.</title>
        <authorList>
            <person name="Xu L."/>
            <person name="Wu Y.-H."/>
            <person name="Xu X.-W."/>
        </authorList>
    </citation>
    <scope>NUCLEOTIDE SEQUENCE [LARGE SCALE GENOMIC DNA]</scope>
    <source>
        <strain evidence="1 2">DY32-46</strain>
    </source>
</reference>
<name>A0A346Y2I5_9ACTN</name>
<dbReference type="EMBL" id="CP031165">
    <property type="protein sequence ID" value="AXV08682.1"/>
    <property type="molecule type" value="Genomic_DNA"/>
</dbReference>
<keyword evidence="2" id="KW-1185">Reference proteome</keyword>